<dbReference type="AlphaFoldDB" id="Q2T5B6"/>
<feature type="compositionally biased region" description="Basic and acidic residues" evidence="1">
    <location>
        <begin position="376"/>
        <end position="390"/>
    </location>
</feature>
<evidence type="ECO:0000313" key="2">
    <source>
        <dbReference type="EMBL" id="ABC34912.1"/>
    </source>
</evidence>
<sequence length="429" mass="46079">MRYPHWPCDARRIILTPRDADDYRVIRERNLPHSNTEYAKTMSKSPAFWEPYCHRSEAEFHLSNFAARVLGRHAGVVFFDGIDAARLKQAIPDAHGDTLDLVAAVVRPPLMPIEPAETLGALTLEQLSRERGQRIAARAPSARPSLPAQGTAHARRFIEAHKTAFDAAVGGETFGVLAGAVSVAAIVGGSIALAPVLGAAADAASLLLLAEDGSMLRYELKGDEVRKKKRETSWHCKLTETVGPLLVLADLAVSGMRTLASPPKVAREAGEAAEEAAQAAKRLATPRHASDAFRRASLDNPDRAARQTGMHAMQTETSSLAAGVRRAQQKMLAARRELLLLRTIEAPAHLASIYGAGVYGMDPPEAVSRSTNWLRQQRDEPPPVHPDHPAHLLIPQRPAVDGSSGAPAMQLHVAVGHRPRAAPAAPSAA</sequence>
<dbReference type="HOGENOM" id="CLU_722956_0_0_4"/>
<name>Q2T5B6_BURTA</name>
<accession>Q2T5B6</accession>
<feature type="region of interest" description="Disordered" evidence="1">
    <location>
        <begin position="276"/>
        <end position="301"/>
    </location>
</feature>
<keyword evidence="3" id="KW-1185">Reference proteome</keyword>
<dbReference type="EMBL" id="CP000085">
    <property type="protein sequence ID" value="ABC34912.1"/>
    <property type="molecule type" value="Genomic_DNA"/>
</dbReference>
<protein>
    <submittedName>
        <fullName evidence="2">Uncharacterized protein</fullName>
    </submittedName>
</protein>
<gene>
    <name evidence="2" type="ordered locus">BTH_II1437</name>
</gene>
<reference evidence="2 3" key="1">
    <citation type="journal article" date="2005" name="BMC Genomics">
        <title>Bacterial genome adaptation to niches: divergence of the potential virulence genes in three Burkholderia species of different survival strategies.</title>
        <authorList>
            <person name="Kim H.S."/>
            <person name="Schell M.A."/>
            <person name="Yu Y."/>
            <person name="Ulrich R.L."/>
            <person name="Sarria S.H."/>
            <person name="Nierman W.C."/>
            <person name="DeShazer D."/>
        </authorList>
    </citation>
    <scope>NUCLEOTIDE SEQUENCE [LARGE SCALE GENOMIC DNA]</scope>
    <source>
        <strain evidence="3">ATCC 700388 / DSM 13276 / CCUG 48851 / CIP 106301 / E264</strain>
    </source>
</reference>
<proteinExistence type="predicted"/>
<feature type="compositionally biased region" description="Basic and acidic residues" evidence="1">
    <location>
        <begin position="288"/>
        <end position="301"/>
    </location>
</feature>
<dbReference type="Proteomes" id="UP000001930">
    <property type="component" value="Chromosome II"/>
</dbReference>
<dbReference type="KEGG" id="bte:BTH_II1437"/>
<feature type="region of interest" description="Disordered" evidence="1">
    <location>
        <begin position="376"/>
        <end position="406"/>
    </location>
</feature>
<organism evidence="2 3">
    <name type="scientific">Burkholderia thailandensis (strain ATCC 700388 / DSM 13276 / CCUG 48851 / CIP 106301 / E264)</name>
    <dbReference type="NCBI Taxonomy" id="271848"/>
    <lineage>
        <taxon>Bacteria</taxon>
        <taxon>Pseudomonadati</taxon>
        <taxon>Pseudomonadota</taxon>
        <taxon>Betaproteobacteria</taxon>
        <taxon>Burkholderiales</taxon>
        <taxon>Burkholderiaceae</taxon>
        <taxon>Burkholderia</taxon>
        <taxon>pseudomallei group</taxon>
    </lineage>
</organism>
<evidence type="ECO:0000256" key="1">
    <source>
        <dbReference type="SAM" id="MobiDB-lite"/>
    </source>
</evidence>
<evidence type="ECO:0000313" key="3">
    <source>
        <dbReference type="Proteomes" id="UP000001930"/>
    </source>
</evidence>